<protein>
    <submittedName>
        <fullName evidence="1">Enoyl-CoA hydratase/isomerase family protein</fullName>
    </submittedName>
</protein>
<dbReference type="OrthoDB" id="8640475at2"/>
<dbReference type="CDD" id="cd06558">
    <property type="entry name" value="crotonase-like"/>
    <property type="match status" value="1"/>
</dbReference>
<sequence>MNHISIRYEDSVAVVTYDRGEKKNAMSMQIIRDLTATAEALKDRHDITCVVLGGSRAAFSAGVDLTDPERFDLAGKSLSEQRQILTLGTRMCRAWEELPQITVAAIEGMNVGGGVALTLACDWRVMADDAYLFVPEAQIGINLSWNAIPRLVNMVGASMAKQIVLLGEKMPSAQARELGLVDWVVPGGSAEARAIELAGRVSQCPAHVVRMSKQSINAHANALNHLGTYMDVDQAMVCGASPEAARARGQFNKARA</sequence>
<dbReference type="Gene3D" id="3.90.226.10">
    <property type="entry name" value="2-enoyl-CoA Hydratase, Chain A, domain 1"/>
    <property type="match status" value="1"/>
</dbReference>
<dbReference type="Proteomes" id="UP000007564">
    <property type="component" value="Chromosome"/>
</dbReference>
<dbReference type="PANTHER" id="PTHR11941">
    <property type="entry name" value="ENOYL-COA HYDRATASE-RELATED"/>
    <property type="match status" value="1"/>
</dbReference>
<keyword evidence="1" id="KW-0413">Isomerase</keyword>
<dbReference type="GeneID" id="56480789"/>
<dbReference type="KEGG" id="bbh:BN112_2880"/>
<dbReference type="InterPro" id="IPR001753">
    <property type="entry name" value="Enoyl-CoA_hydra/iso"/>
</dbReference>
<evidence type="ECO:0000313" key="1">
    <source>
        <dbReference type="EMBL" id="CCJ54797.1"/>
    </source>
</evidence>
<dbReference type="EMBL" id="HE965806">
    <property type="protein sequence ID" value="CCJ54797.1"/>
    <property type="molecule type" value="Genomic_DNA"/>
</dbReference>
<dbReference type="PANTHER" id="PTHR11941:SF54">
    <property type="entry name" value="ENOYL-COA HYDRATASE, MITOCHONDRIAL"/>
    <property type="match status" value="1"/>
</dbReference>
<name>A0A0C6P847_BORBO</name>
<proteinExistence type="predicted"/>
<reference evidence="1 2" key="1">
    <citation type="journal article" date="2012" name="BMC Genomics">
        <title>Comparative genomics of the classical Bordetella subspecies: the evolution and exchange of virulence-associated diversity amongst closely related pathogens.</title>
        <authorList>
            <person name="Park J."/>
            <person name="Zhang Y."/>
            <person name="Buboltz A.M."/>
            <person name="Zhang X."/>
            <person name="Schuster S.C."/>
            <person name="Ahuja U."/>
            <person name="Liu M."/>
            <person name="Miller J.F."/>
            <person name="Sebaihia M."/>
            <person name="Bentley S.D."/>
            <person name="Parkhill J."/>
            <person name="Harvill E.T."/>
        </authorList>
    </citation>
    <scope>NUCLEOTIDE SEQUENCE [LARGE SCALE GENOMIC DNA]</scope>
    <source>
        <strain evidence="1 2">253</strain>
    </source>
</reference>
<dbReference type="InterPro" id="IPR029045">
    <property type="entry name" value="ClpP/crotonase-like_dom_sf"/>
</dbReference>
<gene>
    <name evidence="1" type="ORF">BN112_2880</name>
</gene>
<dbReference type="SUPFAM" id="SSF52096">
    <property type="entry name" value="ClpP/crotonase"/>
    <property type="match status" value="1"/>
</dbReference>
<accession>A0A0C6P847</accession>
<dbReference type="Pfam" id="PF00378">
    <property type="entry name" value="ECH_1"/>
    <property type="match status" value="1"/>
</dbReference>
<evidence type="ECO:0000313" key="2">
    <source>
        <dbReference type="Proteomes" id="UP000007564"/>
    </source>
</evidence>
<dbReference type="HOGENOM" id="CLU_009834_7_0_4"/>
<dbReference type="AlphaFoldDB" id="A0A0C6P847"/>
<dbReference type="RefSeq" id="WP_003807877.1">
    <property type="nucleotide sequence ID" value="NC_019382.1"/>
</dbReference>
<dbReference type="GO" id="GO:0016853">
    <property type="term" value="F:isomerase activity"/>
    <property type="evidence" value="ECO:0007669"/>
    <property type="project" value="UniProtKB-KW"/>
</dbReference>
<organism evidence="1 2">
    <name type="scientific">Bordetella bronchiseptica 253</name>
    <dbReference type="NCBI Taxonomy" id="568707"/>
    <lineage>
        <taxon>Bacteria</taxon>
        <taxon>Pseudomonadati</taxon>
        <taxon>Pseudomonadota</taxon>
        <taxon>Betaproteobacteria</taxon>
        <taxon>Burkholderiales</taxon>
        <taxon>Alcaligenaceae</taxon>
        <taxon>Bordetella</taxon>
    </lineage>
</organism>
<dbReference type="GO" id="GO:0006635">
    <property type="term" value="P:fatty acid beta-oxidation"/>
    <property type="evidence" value="ECO:0007669"/>
    <property type="project" value="TreeGrafter"/>
</dbReference>